<dbReference type="EMBL" id="JADFUA010000009">
    <property type="protein sequence ID" value="MBE9610409.1"/>
    <property type="molecule type" value="Genomic_DNA"/>
</dbReference>
<dbReference type="RefSeq" id="WP_194116956.1">
    <property type="nucleotide sequence ID" value="NZ_JADFUA010000009.1"/>
</dbReference>
<sequence>MNHVLAIDLATGEVSASEFPLSGPLLNGAEPARPWLRDAEGDYVLDGSGLWAGKRWRVILLRDEEGRCSVHLRWLDGYCQAVWDDSVKPQAPGCEAERDLLVRLLSRQLGRGPDERSNPVVRFHLPWGEVLVRTVLQNLDCWIELRYRAAAAAI</sequence>
<evidence type="ECO:0000313" key="2">
    <source>
        <dbReference type="Proteomes" id="UP000604481"/>
    </source>
</evidence>
<gene>
    <name evidence="1" type="ORF">INR99_13795</name>
</gene>
<dbReference type="Proteomes" id="UP000604481">
    <property type="component" value="Unassembled WGS sequence"/>
</dbReference>
<accession>A0A8J7FQG9</accession>
<reference evidence="1 2" key="1">
    <citation type="submission" date="2020-10" db="EMBL/GenBank/DDBJ databases">
        <title>The genome sequence of Chitinilyticum litopenaei 4Y14.</title>
        <authorList>
            <person name="Liu Y."/>
        </authorList>
    </citation>
    <scope>NUCLEOTIDE SEQUENCE [LARGE SCALE GENOMIC DNA]</scope>
    <source>
        <strain evidence="1 2">4Y14</strain>
    </source>
</reference>
<comment type="caution">
    <text evidence="1">The sequence shown here is derived from an EMBL/GenBank/DDBJ whole genome shotgun (WGS) entry which is preliminary data.</text>
</comment>
<dbReference type="AlphaFoldDB" id="A0A8J7FQG9"/>
<keyword evidence="2" id="KW-1185">Reference proteome</keyword>
<protein>
    <submittedName>
        <fullName evidence="1">Uncharacterized protein</fullName>
    </submittedName>
</protein>
<name>A0A8J7FQG9_9NEIS</name>
<evidence type="ECO:0000313" key="1">
    <source>
        <dbReference type="EMBL" id="MBE9610409.1"/>
    </source>
</evidence>
<proteinExistence type="predicted"/>
<organism evidence="1 2">
    <name type="scientific">Chitinilyticum piscinae</name>
    <dbReference type="NCBI Taxonomy" id="2866724"/>
    <lineage>
        <taxon>Bacteria</taxon>
        <taxon>Pseudomonadati</taxon>
        <taxon>Pseudomonadota</taxon>
        <taxon>Betaproteobacteria</taxon>
        <taxon>Neisseriales</taxon>
        <taxon>Chitinibacteraceae</taxon>
        <taxon>Chitinilyticum</taxon>
    </lineage>
</organism>